<evidence type="ECO:0000313" key="3">
    <source>
        <dbReference type="Proteomes" id="UP001152622"/>
    </source>
</evidence>
<gene>
    <name evidence="2" type="ORF">SKAU_G00398090</name>
</gene>
<comment type="caution">
    <text evidence="2">The sequence shown here is derived from an EMBL/GenBank/DDBJ whole genome shotgun (WGS) entry which is preliminary data.</text>
</comment>
<keyword evidence="3" id="KW-1185">Reference proteome</keyword>
<proteinExistence type="predicted"/>
<dbReference type="EMBL" id="JAINUF010000021">
    <property type="protein sequence ID" value="KAJ8334170.1"/>
    <property type="molecule type" value="Genomic_DNA"/>
</dbReference>
<organism evidence="2 3">
    <name type="scientific">Synaphobranchus kaupii</name>
    <name type="common">Kaup's arrowtooth eel</name>
    <dbReference type="NCBI Taxonomy" id="118154"/>
    <lineage>
        <taxon>Eukaryota</taxon>
        <taxon>Metazoa</taxon>
        <taxon>Chordata</taxon>
        <taxon>Craniata</taxon>
        <taxon>Vertebrata</taxon>
        <taxon>Euteleostomi</taxon>
        <taxon>Actinopterygii</taxon>
        <taxon>Neopterygii</taxon>
        <taxon>Teleostei</taxon>
        <taxon>Anguilliformes</taxon>
        <taxon>Synaphobranchidae</taxon>
        <taxon>Synaphobranchus</taxon>
    </lineage>
</organism>
<feature type="region of interest" description="Disordered" evidence="1">
    <location>
        <begin position="33"/>
        <end position="85"/>
    </location>
</feature>
<feature type="compositionally biased region" description="Polar residues" evidence="1">
    <location>
        <begin position="61"/>
        <end position="78"/>
    </location>
</feature>
<evidence type="ECO:0000256" key="1">
    <source>
        <dbReference type="SAM" id="MobiDB-lite"/>
    </source>
</evidence>
<evidence type="ECO:0000313" key="2">
    <source>
        <dbReference type="EMBL" id="KAJ8334170.1"/>
    </source>
</evidence>
<protein>
    <submittedName>
        <fullName evidence="2">Uncharacterized protein</fullName>
    </submittedName>
</protein>
<dbReference type="Proteomes" id="UP001152622">
    <property type="component" value="Chromosome 21"/>
</dbReference>
<accession>A0A9Q1IBA7</accession>
<name>A0A9Q1IBA7_SYNKA</name>
<reference evidence="2" key="1">
    <citation type="journal article" date="2023" name="Science">
        <title>Genome structures resolve the early diversification of teleost fishes.</title>
        <authorList>
            <person name="Parey E."/>
            <person name="Louis A."/>
            <person name="Montfort J."/>
            <person name="Bouchez O."/>
            <person name="Roques C."/>
            <person name="Iampietro C."/>
            <person name="Lluch J."/>
            <person name="Castinel A."/>
            <person name="Donnadieu C."/>
            <person name="Desvignes T."/>
            <person name="Floi Bucao C."/>
            <person name="Jouanno E."/>
            <person name="Wen M."/>
            <person name="Mejri S."/>
            <person name="Dirks R."/>
            <person name="Jansen H."/>
            <person name="Henkel C."/>
            <person name="Chen W.J."/>
            <person name="Zahm M."/>
            <person name="Cabau C."/>
            <person name="Klopp C."/>
            <person name="Thompson A.W."/>
            <person name="Robinson-Rechavi M."/>
            <person name="Braasch I."/>
            <person name="Lecointre G."/>
            <person name="Bobe J."/>
            <person name="Postlethwait J.H."/>
            <person name="Berthelot C."/>
            <person name="Roest Crollius H."/>
            <person name="Guiguen Y."/>
        </authorList>
    </citation>
    <scope>NUCLEOTIDE SEQUENCE</scope>
    <source>
        <strain evidence="2">WJC10195</strain>
    </source>
</reference>
<sequence length="85" mass="9315">MRVSNQPLNLNTPPSTLAKSWHFSLPELLSISTPCCSHHPPHATPETTAAISQRNDRDRLGSSSSERQQGTAPENPASTEEDEEH</sequence>
<dbReference type="AlphaFoldDB" id="A0A9Q1IBA7"/>